<protein>
    <submittedName>
        <fullName evidence="2">Uncharacterized protein</fullName>
    </submittedName>
</protein>
<dbReference type="AlphaFoldDB" id="A0A2N8ZJQ5"/>
<evidence type="ECO:0000313" key="3">
    <source>
        <dbReference type="Proteomes" id="UP000235828"/>
    </source>
</evidence>
<keyword evidence="3" id="KW-1185">Reference proteome</keyword>
<sequence length="43" mass="4955">MCRCVQPNTLSKAKYFMQSASRTKATPTNPVNPIDDMKMDDRY</sequence>
<organism evidence="2 3">
    <name type="scientific">Vibrio tapetis subsp. tapetis</name>
    <dbReference type="NCBI Taxonomy" id="1671868"/>
    <lineage>
        <taxon>Bacteria</taxon>
        <taxon>Pseudomonadati</taxon>
        <taxon>Pseudomonadota</taxon>
        <taxon>Gammaproteobacteria</taxon>
        <taxon>Vibrionales</taxon>
        <taxon>Vibrionaceae</taxon>
        <taxon>Vibrio</taxon>
    </lineage>
</organism>
<dbReference type="Proteomes" id="UP000235828">
    <property type="component" value="Chromosome B"/>
</dbReference>
<name>A0A2N8ZJQ5_9VIBR</name>
<proteinExistence type="predicted"/>
<accession>A0A2N8ZJQ5</accession>
<evidence type="ECO:0000313" key="2">
    <source>
        <dbReference type="EMBL" id="SON52127.1"/>
    </source>
</evidence>
<gene>
    <name evidence="2" type="ORF">VTAP4600_B0516</name>
</gene>
<dbReference type="EMBL" id="LT960612">
    <property type="protein sequence ID" value="SON52127.1"/>
    <property type="molecule type" value="Genomic_DNA"/>
</dbReference>
<feature type="region of interest" description="Disordered" evidence="1">
    <location>
        <begin position="19"/>
        <end position="43"/>
    </location>
</feature>
<feature type="compositionally biased region" description="Polar residues" evidence="1">
    <location>
        <begin position="19"/>
        <end position="31"/>
    </location>
</feature>
<reference evidence="2 3" key="1">
    <citation type="submission" date="2017-10" db="EMBL/GenBank/DDBJ databases">
        <authorList>
            <person name="Banno H."/>
            <person name="Chua N.-H."/>
        </authorList>
    </citation>
    <scope>NUCLEOTIDE SEQUENCE [LARGE SCALE GENOMIC DNA]</scope>
    <source>
        <strain evidence="2">Vibrio tapetis CECT4600</strain>
    </source>
</reference>
<dbReference type="KEGG" id="vta:B0516"/>
<evidence type="ECO:0000256" key="1">
    <source>
        <dbReference type="SAM" id="MobiDB-lite"/>
    </source>
</evidence>